<evidence type="ECO:0000313" key="1">
    <source>
        <dbReference type="EMBL" id="KRX33675.1"/>
    </source>
</evidence>
<comment type="caution">
    <text evidence="1">The sequence shown here is derived from an EMBL/GenBank/DDBJ whole genome shotgun (WGS) entry which is preliminary data.</text>
</comment>
<organism evidence="1 3">
    <name type="scientific">Trichinella murrelli</name>
    <dbReference type="NCBI Taxonomy" id="144512"/>
    <lineage>
        <taxon>Eukaryota</taxon>
        <taxon>Metazoa</taxon>
        <taxon>Ecdysozoa</taxon>
        <taxon>Nematoda</taxon>
        <taxon>Enoplea</taxon>
        <taxon>Dorylaimia</taxon>
        <taxon>Trichinellida</taxon>
        <taxon>Trichinellidae</taxon>
        <taxon>Trichinella</taxon>
    </lineage>
</organism>
<accession>A0A0V0T3W0</accession>
<sequence>MIVAKSCCFTCQSISALAANCQGSLKLVYDSSRQMSGNISKDWTGYQV</sequence>
<evidence type="ECO:0000313" key="2">
    <source>
        <dbReference type="EMBL" id="KRX33959.1"/>
    </source>
</evidence>
<gene>
    <name evidence="2" type="ORF">T05_1071</name>
    <name evidence="1" type="ORF">T05_4344</name>
</gene>
<protein>
    <submittedName>
        <fullName evidence="1">Uncharacterized protein</fullName>
    </submittedName>
</protein>
<keyword evidence="3" id="KW-1185">Reference proteome</keyword>
<evidence type="ECO:0000313" key="3">
    <source>
        <dbReference type="Proteomes" id="UP000055048"/>
    </source>
</evidence>
<dbReference type="Proteomes" id="UP000055048">
    <property type="component" value="Unassembled WGS sequence"/>
</dbReference>
<reference evidence="1 3" key="1">
    <citation type="submission" date="2015-01" db="EMBL/GenBank/DDBJ databases">
        <title>Evolution of Trichinella species and genotypes.</title>
        <authorList>
            <person name="Korhonen P.K."/>
            <person name="Edoardo P."/>
            <person name="Giuseppe L.R."/>
            <person name="Gasser R.B."/>
        </authorList>
    </citation>
    <scope>NUCLEOTIDE SEQUENCE [LARGE SCALE GENOMIC DNA]</scope>
    <source>
        <strain evidence="1">ISS417</strain>
    </source>
</reference>
<proteinExistence type="predicted"/>
<dbReference type="EMBL" id="JYDJ01000665">
    <property type="protein sequence ID" value="KRX33959.1"/>
    <property type="molecule type" value="Genomic_DNA"/>
</dbReference>
<dbReference type="AlphaFoldDB" id="A0A0V0T3W0"/>
<name>A0A0V0T3W0_9BILA</name>
<dbReference type="EMBL" id="JYDJ01000736">
    <property type="protein sequence ID" value="KRX33675.1"/>
    <property type="molecule type" value="Genomic_DNA"/>
</dbReference>